<evidence type="ECO:0000256" key="1">
    <source>
        <dbReference type="SAM" id="MobiDB-lite"/>
    </source>
</evidence>
<name>A0A9W9WRC6_9EURO</name>
<gene>
    <name evidence="2" type="ORF">N7530_006273</name>
</gene>
<evidence type="ECO:0000313" key="3">
    <source>
        <dbReference type="Proteomes" id="UP001147760"/>
    </source>
</evidence>
<dbReference type="EMBL" id="JAPWDO010000004">
    <property type="protein sequence ID" value="KAJ5472272.1"/>
    <property type="molecule type" value="Genomic_DNA"/>
</dbReference>
<feature type="region of interest" description="Disordered" evidence="1">
    <location>
        <begin position="57"/>
        <end position="82"/>
    </location>
</feature>
<keyword evidence="3" id="KW-1185">Reference proteome</keyword>
<sequence>MWVLVSRHYFPIGLAPSGTSLPADSPDWSRSNITTFVIVFNRVRQSILPDHVIVNNVTEENGRPPGQAKAGDALSRLRQTTH</sequence>
<reference evidence="2" key="1">
    <citation type="submission" date="2022-12" db="EMBL/GenBank/DDBJ databases">
        <authorList>
            <person name="Petersen C."/>
        </authorList>
    </citation>
    <scope>NUCLEOTIDE SEQUENCE</scope>
    <source>
        <strain evidence="2">IBT 17660</strain>
    </source>
</reference>
<organism evidence="2 3">
    <name type="scientific">Penicillium desertorum</name>
    <dbReference type="NCBI Taxonomy" id="1303715"/>
    <lineage>
        <taxon>Eukaryota</taxon>
        <taxon>Fungi</taxon>
        <taxon>Dikarya</taxon>
        <taxon>Ascomycota</taxon>
        <taxon>Pezizomycotina</taxon>
        <taxon>Eurotiomycetes</taxon>
        <taxon>Eurotiomycetidae</taxon>
        <taxon>Eurotiales</taxon>
        <taxon>Aspergillaceae</taxon>
        <taxon>Penicillium</taxon>
    </lineage>
</organism>
<accession>A0A9W9WRC6</accession>
<comment type="caution">
    <text evidence="2">The sequence shown here is derived from an EMBL/GenBank/DDBJ whole genome shotgun (WGS) entry which is preliminary data.</text>
</comment>
<reference evidence="2" key="2">
    <citation type="journal article" date="2023" name="IMA Fungus">
        <title>Comparative genomic study of the Penicillium genus elucidates a diverse pangenome and 15 lateral gene transfer events.</title>
        <authorList>
            <person name="Petersen C."/>
            <person name="Sorensen T."/>
            <person name="Nielsen M.R."/>
            <person name="Sondergaard T.E."/>
            <person name="Sorensen J.L."/>
            <person name="Fitzpatrick D.A."/>
            <person name="Frisvad J.C."/>
            <person name="Nielsen K.L."/>
        </authorList>
    </citation>
    <scope>NUCLEOTIDE SEQUENCE</scope>
    <source>
        <strain evidence="2">IBT 17660</strain>
    </source>
</reference>
<dbReference type="Proteomes" id="UP001147760">
    <property type="component" value="Unassembled WGS sequence"/>
</dbReference>
<protein>
    <submittedName>
        <fullName evidence="2">Uncharacterized protein</fullName>
    </submittedName>
</protein>
<dbReference type="AlphaFoldDB" id="A0A9W9WRC6"/>
<evidence type="ECO:0000313" key="2">
    <source>
        <dbReference type="EMBL" id="KAJ5472272.1"/>
    </source>
</evidence>
<proteinExistence type="predicted"/>